<keyword evidence="3" id="KW-1185">Reference proteome</keyword>
<sequence>MDEEPKPAMENSIGDNNKRSNNMDEKIGALEYILSSSYFRRPTIGLLYIYMRAVRSIFGNENLMINEGCIYRCGSN</sequence>
<proteinExistence type="predicted"/>
<dbReference type="AlphaFoldDB" id="A0AAP0KTU6"/>
<dbReference type="Proteomes" id="UP001419268">
    <property type="component" value="Unassembled WGS sequence"/>
</dbReference>
<accession>A0AAP0KTU6</accession>
<dbReference type="EMBL" id="JBBNAG010000002">
    <property type="protein sequence ID" value="KAK9158506.1"/>
    <property type="molecule type" value="Genomic_DNA"/>
</dbReference>
<name>A0AAP0KTU6_9MAGN</name>
<reference evidence="2 3" key="1">
    <citation type="submission" date="2024-01" db="EMBL/GenBank/DDBJ databases">
        <title>Genome assemblies of Stephania.</title>
        <authorList>
            <person name="Yang L."/>
        </authorList>
    </citation>
    <scope>NUCLEOTIDE SEQUENCE [LARGE SCALE GENOMIC DNA]</scope>
    <source>
        <strain evidence="2">JXDWG</strain>
        <tissue evidence="2">Leaf</tissue>
    </source>
</reference>
<evidence type="ECO:0000313" key="3">
    <source>
        <dbReference type="Proteomes" id="UP001419268"/>
    </source>
</evidence>
<evidence type="ECO:0000313" key="2">
    <source>
        <dbReference type="EMBL" id="KAK9158506.1"/>
    </source>
</evidence>
<organism evidence="2 3">
    <name type="scientific">Stephania cephalantha</name>
    <dbReference type="NCBI Taxonomy" id="152367"/>
    <lineage>
        <taxon>Eukaryota</taxon>
        <taxon>Viridiplantae</taxon>
        <taxon>Streptophyta</taxon>
        <taxon>Embryophyta</taxon>
        <taxon>Tracheophyta</taxon>
        <taxon>Spermatophyta</taxon>
        <taxon>Magnoliopsida</taxon>
        <taxon>Ranunculales</taxon>
        <taxon>Menispermaceae</taxon>
        <taxon>Menispermoideae</taxon>
        <taxon>Cissampelideae</taxon>
        <taxon>Stephania</taxon>
    </lineage>
</organism>
<gene>
    <name evidence="2" type="ORF">Scep_005080</name>
</gene>
<comment type="caution">
    <text evidence="2">The sequence shown here is derived from an EMBL/GenBank/DDBJ whole genome shotgun (WGS) entry which is preliminary data.</text>
</comment>
<protein>
    <submittedName>
        <fullName evidence="2">Uncharacterized protein</fullName>
    </submittedName>
</protein>
<feature type="region of interest" description="Disordered" evidence="1">
    <location>
        <begin position="1"/>
        <end position="22"/>
    </location>
</feature>
<evidence type="ECO:0000256" key="1">
    <source>
        <dbReference type="SAM" id="MobiDB-lite"/>
    </source>
</evidence>